<protein>
    <submittedName>
        <fullName evidence="5">MFS transporter</fullName>
    </submittedName>
</protein>
<dbReference type="GO" id="GO:0022857">
    <property type="term" value="F:transmembrane transporter activity"/>
    <property type="evidence" value="ECO:0007669"/>
    <property type="project" value="InterPro"/>
</dbReference>
<comment type="caution">
    <text evidence="5">The sequence shown here is derived from an EMBL/GenBank/DDBJ whole genome shotgun (WGS) entry which is preliminary data.</text>
</comment>
<feature type="transmembrane region" description="Helical" evidence="4">
    <location>
        <begin position="278"/>
        <end position="297"/>
    </location>
</feature>
<feature type="transmembrane region" description="Helical" evidence="4">
    <location>
        <begin position="342"/>
        <end position="362"/>
    </location>
</feature>
<evidence type="ECO:0000256" key="3">
    <source>
        <dbReference type="ARBA" id="ARBA00023136"/>
    </source>
</evidence>
<feature type="transmembrane region" description="Helical" evidence="4">
    <location>
        <begin position="303"/>
        <end position="321"/>
    </location>
</feature>
<keyword evidence="2 4" id="KW-1133">Transmembrane helix</keyword>
<feature type="transmembrane region" description="Helical" evidence="4">
    <location>
        <begin position="368"/>
        <end position="387"/>
    </location>
</feature>
<dbReference type="SUPFAM" id="SSF103473">
    <property type="entry name" value="MFS general substrate transporter"/>
    <property type="match status" value="1"/>
</dbReference>
<dbReference type="Proteomes" id="UP000606044">
    <property type="component" value="Unassembled WGS sequence"/>
</dbReference>
<feature type="transmembrane region" description="Helical" evidence="4">
    <location>
        <begin position="160"/>
        <end position="183"/>
    </location>
</feature>
<feature type="transmembrane region" description="Helical" evidence="4">
    <location>
        <begin position="133"/>
        <end position="154"/>
    </location>
</feature>
<feature type="transmembrane region" description="Helical" evidence="4">
    <location>
        <begin position="74"/>
        <end position="92"/>
    </location>
</feature>
<reference evidence="5" key="2">
    <citation type="submission" date="2020-09" db="EMBL/GenBank/DDBJ databases">
        <authorList>
            <person name="Sun Q."/>
            <person name="Sedlacek I."/>
        </authorList>
    </citation>
    <scope>NUCLEOTIDE SEQUENCE</scope>
    <source>
        <strain evidence="5">CCM 7897</strain>
    </source>
</reference>
<dbReference type="AlphaFoldDB" id="A0A917CIB0"/>
<feature type="transmembrane region" description="Helical" evidence="4">
    <location>
        <begin position="43"/>
        <end position="62"/>
    </location>
</feature>
<name>A0A917CIB0_9HYPH</name>
<keyword evidence="1 4" id="KW-0812">Transmembrane</keyword>
<feature type="transmembrane region" description="Helical" evidence="4">
    <location>
        <begin position="98"/>
        <end position="121"/>
    </location>
</feature>
<dbReference type="EMBL" id="BMCT01000012">
    <property type="protein sequence ID" value="GGF87684.1"/>
    <property type="molecule type" value="Genomic_DNA"/>
</dbReference>
<evidence type="ECO:0000256" key="2">
    <source>
        <dbReference type="ARBA" id="ARBA00022989"/>
    </source>
</evidence>
<evidence type="ECO:0000313" key="5">
    <source>
        <dbReference type="EMBL" id="GGF87684.1"/>
    </source>
</evidence>
<reference evidence="5" key="1">
    <citation type="journal article" date="2014" name="Int. J. Syst. Evol. Microbiol.">
        <title>Complete genome sequence of Corynebacterium casei LMG S-19264T (=DSM 44701T), isolated from a smear-ripened cheese.</title>
        <authorList>
            <consortium name="US DOE Joint Genome Institute (JGI-PGF)"/>
            <person name="Walter F."/>
            <person name="Albersmeier A."/>
            <person name="Kalinowski J."/>
            <person name="Ruckert C."/>
        </authorList>
    </citation>
    <scope>NUCLEOTIDE SEQUENCE</scope>
    <source>
        <strain evidence="5">CCM 7897</strain>
    </source>
</reference>
<gene>
    <name evidence="5" type="ORF">GCM10007301_54470</name>
</gene>
<sequence>MDAALFRVLFITAVIQLIGWGTSSLLAIVGVTIAEELRMDVPTVFAGNTVFYCMMGLCSPLLGRSFVRHGARRVMMVGTLVAAPGYLLLAVAQGPFSFFAAWVLIGASGATLLATAAAILIHERAGVQAQRAMGALLLATGLSNSLFWPATAVLADLFGWRITCAIYAALPLVVLLPLLAFALPAQKPVLAPSPLPDASPASPAKPSVTTRSTFLLMMAAIALNGFVTFGFNAVIIELLKVQGVRIDLAVAIGSALGVLQVSARVVDFLGGGRWDGLTTGLWGGTFIAAAPLVVMLGGASLPIIGLFVVVYGLGSGAFTVARNTIPMVFYDQAAYARALSNIALPLNIACGLSPPLFMMLLLGPGPDTLLALATCGAALCLGALLVLRGRRPRPTGLASVTSTG</sequence>
<dbReference type="Pfam" id="PF07690">
    <property type="entry name" value="MFS_1"/>
    <property type="match status" value="1"/>
</dbReference>
<dbReference type="PANTHER" id="PTHR11360">
    <property type="entry name" value="MONOCARBOXYLATE TRANSPORTER"/>
    <property type="match status" value="1"/>
</dbReference>
<evidence type="ECO:0000313" key="6">
    <source>
        <dbReference type="Proteomes" id="UP000606044"/>
    </source>
</evidence>
<keyword evidence="3 4" id="KW-0472">Membrane</keyword>
<organism evidence="5 6">
    <name type="scientific">Azorhizobium oxalatiphilum</name>
    <dbReference type="NCBI Taxonomy" id="980631"/>
    <lineage>
        <taxon>Bacteria</taxon>
        <taxon>Pseudomonadati</taxon>
        <taxon>Pseudomonadota</taxon>
        <taxon>Alphaproteobacteria</taxon>
        <taxon>Hyphomicrobiales</taxon>
        <taxon>Xanthobacteraceae</taxon>
        <taxon>Azorhizobium</taxon>
    </lineage>
</organism>
<dbReference type="Gene3D" id="1.20.1250.20">
    <property type="entry name" value="MFS general substrate transporter like domains"/>
    <property type="match status" value="1"/>
</dbReference>
<dbReference type="PANTHER" id="PTHR11360:SF290">
    <property type="entry name" value="MONOCARBOXYLATE MFS PERMEASE"/>
    <property type="match status" value="1"/>
</dbReference>
<feature type="transmembrane region" description="Helical" evidence="4">
    <location>
        <begin position="248"/>
        <end position="266"/>
    </location>
</feature>
<evidence type="ECO:0000256" key="4">
    <source>
        <dbReference type="SAM" id="Phobius"/>
    </source>
</evidence>
<feature type="transmembrane region" description="Helical" evidence="4">
    <location>
        <begin position="214"/>
        <end position="236"/>
    </location>
</feature>
<accession>A0A917CIB0</accession>
<dbReference type="InterPro" id="IPR011701">
    <property type="entry name" value="MFS"/>
</dbReference>
<evidence type="ECO:0000256" key="1">
    <source>
        <dbReference type="ARBA" id="ARBA00022692"/>
    </source>
</evidence>
<keyword evidence="6" id="KW-1185">Reference proteome</keyword>
<dbReference type="InterPro" id="IPR036259">
    <property type="entry name" value="MFS_trans_sf"/>
</dbReference>
<dbReference type="InterPro" id="IPR050327">
    <property type="entry name" value="Proton-linked_MCT"/>
</dbReference>
<proteinExistence type="predicted"/>
<dbReference type="RefSeq" id="WP_188584029.1">
    <property type="nucleotide sequence ID" value="NZ_BMCT01000012.1"/>
</dbReference>